<evidence type="ECO:0000313" key="2">
    <source>
        <dbReference type="Proteomes" id="UP000004605"/>
    </source>
</evidence>
<proteinExistence type="predicted"/>
<dbReference type="OrthoDB" id="7063687at2"/>
<protein>
    <recommendedName>
        <fullName evidence="3">Relaxosome NikA</fullName>
    </recommendedName>
</protein>
<sequence length="112" mass="13153">MTKENRSIPVSFRLTEREFAPYKLIMDEANISRTEFFRAIFLSKQYTFTKNQKNEVGKILFAFNKTSNNINQIAKRLNTDNKKGIISQRSYNLAINELISIQSQLQRLIEKC</sequence>
<dbReference type="Pfam" id="PF21983">
    <property type="entry name" value="NikA-like"/>
    <property type="match status" value="1"/>
</dbReference>
<reference evidence="1 2" key="1">
    <citation type="journal article" date="2012" name="Int. J. Syst. Evol. Microbiol.">
        <title>Vibrio caribbeanicus sp. nov., isolated from the marine sponge Scleritoderma cyanea.</title>
        <authorList>
            <person name="Hoffmann M."/>
            <person name="Monday S.R."/>
            <person name="Allard M.W."/>
            <person name="Strain E.A."/>
            <person name="Whittaker P."/>
            <person name="Naum M."/>
            <person name="McCarthy P.J."/>
            <person name="Lopez J.V."/>
            <person name="Fischer M."/>
            <person name="Brown E.W."/>
        </authorList>
    </citation>
    <scope>NUCLEOTIDE SEQUENCE [LARGE SCALE GENOMIC DNA]</scope>
    <source>
        <strain evidence="1 2">ATCC 700023</strain>
    </source>
</reference>
<dbReference type="AlphaFoldDB" id="F9S7K6"/>
<dbReference type="InterPro" id="IPR053842">
    <property type="entry name" value="NikA-like"/>
</dbReference>
<accession>F9S7K6</accession>
<name>F9S7K6_9VIBR</name>
<evidence type="ECO:0000313" key="1">
    <source>
        <dbReference type="EMBL" id="EGU31302.1"/>
    </source>
</evidence>
<dbReference type="EMBL" id="AFWF01000294">
    <property type="protein sequence ID" value="EGU31302.1"/>
    <property type="molecule type" value="Genomic_DNA"/>
</dbReference>
<dbReference type="RefSeq" id="WP_006714464.1">
    <property type="nucleotide sequence ID" value="NZ_AFWF01000294.1"/>
</dbReference>
<evidence type="ECO:0008006" key="3">
    <source>
        <dbReference type="Google" id="ProtNLM"/>
    </source>
</evidence>
<dbReference type="Proteomes" id="UP000004605">
    <property type="component" value="Unassembled WGS sequence"/>
</dbReference>
<keyword evidence="2" id="KW-1185">Reference proteome</keyword>
<comment type="caution">
    <text evidence="1">The sequence shown here is derived from an EMBL/GenBank/DDBJ whole genome shotgun (WGS) entry which is preliminary data.</text>
</comment>
<organism evidence="1 2">
    <name type="scientific">Vibrio ichthyoenteri ATCC 700023</name>
    <dbReference type="NCBI Taxonomy" id="870968"/>
    <lineage>
        <taxon>Bacteria</taxon>
        <taxon>Pseudomonadati</taxon>
        <taxon>Pseudomonadota</taxon>
        <taxon>Gammaproteobacteria</taxon>
        <taxon>Vibrionales</taxon>
        <taxon>Vibrionaceae</taxon>
        <taxon>Vibrio</taxon>
    </lineage>
</organism>
<gene>
    <name evidence="1" type="ORF">VII00023_23004</name>
</gene>